<feature type="transmembrane region" description="Helical" evidence="7">
    <location>
        <begin position="285"/>
        <end position="312"/>
    </location>
</feature>
<sequence length="413" mass="45078">MLNRIFHSAYEGSVAAIESIFAHSFRSALTTLGIIIGVASVITVVSIMEGLSQGVGNQLKDLGSDMVTIKAHTNTELEMLGVTNQLTYDDYLLIKSKVLGIKDIAAKMRAFSFGSEARFGQYSTHTQVIGTESDYQNVVNIFPVEGRFLSNTDDAKRRRVVFVGSSVLKKLNLPSHPVGEFILLGEEWFKVIGIAETRGSLFGFDQDNYIIAPFSTIRSLNGTDRTNNIDIVFRPEVGVDLALLNDRIRSLLRKKYRLTEPEQDFFEFETAERTRKQFSDITDSITYVAAGVVGISLIVGGIGIMNIMLVSVTERTKEIGIAKSLGATSRIILTQFLVEASVLALFGGVVGILLGYLLAGVVFMFMPVIGSLTVPAWAIWLALGFSGIIGVVFGIAPAIKASKLDPIDALRYE</sequence>
<comment type="subcellular location">
    <subcellularLocation>
        <location evidence="1">Cell membrane</location>
        <topology evidence="1">Multi-pass membrane protein</topology>
    </subcellularLocation>
</comment>
<dbReference type="OrthoDB" id="9770036at2"/>
<dbReference type="RefSeq" id="WP_144040793.1">
    <property type="nucleotide sequence ID" value="NZ_BMPL01000016.1"/>
</dbReference>
<dbReference type="Proteomes" id="UP000318126">
    <property type="component" value="Unassembled WGS sequence"/>
</dbReference>
<dbReference type="InterPro" id="IPR025857">
    <property type="entry name" value="MacB_PCD"/>
</dbReference>
<keyword evidence="4 7" id="KW-1133">Transmembrane helix</keyword>
<evidence type="ECO:0000313" key="10">
    <source>
        <dbReference type="EMBL" id="TRY13781.1"/>
    </source>
</evidence>
<evidence type="ECO:0000256" key="6">
    <source>
        <dbReference type="ARBA" id="ARBA00038076"/>
    </source>
</evidence>
<keyword evidence="5 7" id="KW-0472">Membrane</keyword>
<gene>
    <name evidence="10" type="ORF">FN961_13965</name>
</gene>
<dbReference type="GO" id="GO:0005886">
    <property type="term" value="C:plasma membrane"/>
    <property type="evidence" value="ECO:0007669"/>
    <property type="project" value="UniProtKB-SubCell"/>
</dbReference>
<dbReference type="Pfam" id="PF12704">
    <property type="entry name" value="MacB_PCD"/>
    <property type="match status" value="1"/>
</dbReference>
<evidence type="ECO:0000313" key="11">
    <source>
        <dbReference type="Proteomes" id="UP000318126"/>
    </source>
</evidence>
<dbReference type="EMBL" id="VKGK01000016">
    <property type="protein sequence ID" value="TRY13781.1"/>
    <property type="molecule type" value="Genomic_DNA"/>
</dbReference>
<dbReference type="InterPro" id="IPR050250">
    <property type="entry name" value="Macrolide_Exporter_MacB"/>
</dbReference>
<dbReference type="Pfam" id="PF02687">
    <property type="entry name" value="FtsX"/>
    <property type="match status" value="1"/>
</dbReference>
<name>A0A553JMZ0_SHEHA</name>
<proteinExistence type="inferred from homology"/>
<comment type="caution">
    <text evidence="10">The sequence shown here is derived from an EMBL/GenBank/DDBJ whole genome shotgun (WGS) entry which is preliminary data.</text>
</comment>
<comment type="similarity">
    <text evidence="6">Belongs to the ABC-4 integral membrane protein family.</text>
</comment>
<evidence type="ECO:0000256" key="1">
    <source>
        <dbReference type="ARBA" id="ARBA00004651"/>
    </source>
</evidence>
<feature type="domain" description="MacB-like periplasmic core" evidence="9">
    <location>
        <begin position="27"/>
        <end position="250"/>
    </location>
</feature>
<feature type="domain" description="ABC3 transporter permease C-terminal" evidence="8">
    <location>
        <begin position="292"/>
        <end position="406"/>
    </location>
</feature>
<evidence type="ECO:0000259" key="9">
    <source>
        <dbReference type="Pfam" id="PF12704"/>
    </source>
</evidence>
<evidence type="ECO:0000256" key="4">
    <source>
        <dbReference type="ARBA" id="ARBA00022989"/>
    </source>
</evidence>
<accession>A0A553JMZ0</accession>
<feature type="transmembrane region" description="Helical" evidence="7">
    <location>
        <begin position="332"/>
        <end position="365"/>
    </location>
</feature>
<dbReference type="GO" id="GO:0022857">
    <property type="term" value="F:transmembrane transporter activity"/>
    <property type="evidence" value="ECO:0007669"/>
    <property type="project" value="TreeGrafter"/>
</dbReference>
<keyword evidence="2" id="KW-1003">Cell membrane</keyword>
<protein>
    <submittedName>
        <fullName evidence="10">FtsX-like permease family protein</fullName>
    </submittedName>
</protein>
<evidence type="ECO:0000256" key="5">
    <source>
        <dbReference type="ARBA" id="ARBA00023136"/>
    </source>
</evidence>
<dbReference type="PANTHER" id="PTHR30572">
    <property type="entry name" value="MEMBRANE COMPONENT OF TRANSPORTER-RELATED"/>
    <property type="match status" value="1"/>
</dbReference>
<keyword evidence="3 7" id="KW-0812">Transmembrane</keyword>
<dbReference type="PANTHER" id="PTHR30572:SF4">
    <property type="entry name" value="ABC TRANSPORTER PERMEASE YTRF"/>
    <property type="match status" value="1"/>
</dbReference>
<keyword evidence="11" id="KW-1185">Reference proteome</keyword>
<feature type="transmembrane region" description="Helical" evidence="7">
    <location>
        <begin position="377"/>
        <end position="399"/>
    </location>
</feature>
<evidence type="ECO:0000256" key="2">
    <source>
        <dbReference type="ARBA" id="ARBA00022475"/>
    </source>
</evidence>
<dbReference type="InterPro" id="IPR003838">
    <property type="entry name" value="ABC3_permease_C"/>
</dbReference>
<evidence type="ECO:0000259" key="8">
    <source>
        <dbReference type="Pfam" id="PF02687"/>
    </source>
</evidence>
<dbReference type="AlphaFoldDB" id="A0A553JMZ0"/>
<organism evidence="10 11">
    <name type="scientific">Shewanella hanedai</name>
    <name type="common">Alteromonas hanedai</name>
    <dbReference type="NCBI Taxonomy" id="25"/>
    <lineage>
        <taxon>Bacteria</taxon>
        <taxon>Pseudomonadati</taxon>
        <taxon>Pseudomonadota</taxon>
        <taxon>Gammaproteobacteria</taxon>
        <taxon>Alteromonadales</taxon>
        <taxon>Shewanellaceae</taxon>
        <taxon>Shewanella</taxon>
    </lineage>
</organism>
<evidence type="ECO:0000256" key="3">
    <source>
        <dbReference type="ARBA" id="ARBA00022692"/>
    </source>
</evidence>
<reference evidence="11" key="1">
    <citation type="submission" date="2019-07" db="EMBL/GenBank/DDBJ databases">
        <title>Shewanella sp. YLB-08 draft genomic sequence.</title>
        <authorList>
            <person name="Yu L."/>
        </authorList>
    </citation>
    <scope>NUCLEOTIDE SEQUENCE [LARGE SCALE GENOMIC DNA]</scope>
    <source>
        <strain evidence="11">JCM 20706</strain>
    </source>
</reference>
<feature type="transmembrane region" description="Helical" evidence="7">
    <location>
        <begin position="28"/>
        <end position="48"/>
    </location>
</feature>
<evidence type="ECO:0000256" key="7">
    <source>
        <dbReference type="SAM" id="Phobius"/>
    </source>
</evidence>